<evidence type="ECO:0000256" key="1">
    <source>
        <dbReference type="SAM" id="Coils"/>
    </source>
</evidence>
<feature type="coiled-coil region" evidence="1">
    <location>
        <begin position="19"/>
        <end position="46"/>
    </location>
</feature>
<dbReference type="VEuPathDB" id="PlasmoDB:PGAL8A_00209400"/>
<gene>
    <name evidence="2" type="ORF">PGAL8A_00209400</name>
</gene>
<keyword evidence="3" id="KW-1185">Reference proteome</keyword>
<reference evidence="2" key="1">
    <citation type="submission" date="2015-04" db="EMBL/GenBank/DDBJ databases">
        <authorList>
            <consortium name="Pathogen Informatics"/>
        </authorList>
    </citation>
    <scope>NUCLEOTIDE SEQUENCE [LARGE SCALE GENOMIC DNA]</scope>
    <source>
        <strain evidence="2">8A</strain>
    </source>
</reference>
<dbReference type="EMBL" id="CVMV01000032">
    <property type="protein sequence ID" value="CRG94697.1"/>
    <property type="molecule type" value="Genomic_DNA"/>
</dbReference>
<name>A0A1J1GUH2_PLAGA</name>
<dbReference type="OMA" id="CFRACSM"/>
<protein>
    <submittedName>
        <fullName evidence="2">Uncharacterized protein</fullName>
    </submittedName>
</protein>
<organism evidence="2 3">
    <name type="scientific">Plasmodium gallinaceum</name>
    <dbReference type="NCBI Taxonomy" id="5849"/>
    <lineage>
        <taxon>Eukaryota</taxon>
        <taxon>Sar</taxon>
        <taxon>Alveolata</taxon>
        <taxon>Apicomplexa</taxon>
        <taxon>Aconoidasida</taxon>
        <taxon>Haemosporida</taxon>
        <taxon>Plasmodiidae</taxon>
        <taxon>Plasmodium</taxon>
        <taxon>Plasmodium (Haemamoeba)</taxon>
    </lineage>
</organism>
<dbReference type="AlphaFoldDB" id="A0A1J1GUH2"/>
<dbReference type="Proteomes" id="UP000220797">
    <property type="component" value="Unassembled WGS sequence"/>
</dbReference>
<keyword evidence="1" id="KW-0175">Coiled coil</keyword>
<dbReference type="GeneID" id="39730621"/>
<accession>A0A1J1GUH2</accession>
<dbReference type="RefSeq" id="XP_028527512.1">
    <property type="nucleotide sequence ID" value="XM_028670795.1"/>
</dbReference>
<proteinExistence type="predicted"/>
<dbReference type="OrthoDB" id="370856at2759"/>
<comment type="caution">
    <text evidence="2">The sequence shown here is derived from an EMBL/GenBank/DDBJ whole genome shotgun (WGS) entry which is preliminary data.</text>
</comment>
<evidence type="ECO:0000313" key="3">
    <source>
        <dbReference type="Proteomes" id="UP000220797"/>
    </source>
</evidence>
<sequence>MISHNNDFAGLNSLRTKNISEISELIKEAKENKKNLNIDCNEGENIEHLKIFAENQGNCFSICKNNLIKRFEKDIEEYKNFSYKNNININEENIKKLESDYKYLENQFCFYVCSKKYFHLLQDNK</sequence>
<evidence type="ECO:0000313" key="2">
    <source>
        <dbReference type="EMBL" id="CRG94697.1"/>
    </source>
</evidence>